<dbReference type="EMBL" id="JBHSWB010000001">
    <property type="protein sequence ID" value="MFC6661639.1"/>
    <property type="molecule type" value="Genomic_DNA"/>
</dbReference>
<organism evidence="3 4">
    <name type="scientific">Deinococcus multiflagellatus</name>
    <dbReference type="NCBI Taxonomy" id="1656887"/>
    <lineage>
        <taxon>Bacteria</taxon>
        <taxon>Thermotogati</taxon>
        <taxon>Deinococcota</taxon>
        <taxon>Deinococci</taxon>
        <taxon>Deinococcales</taxon>
        <taxon>Deinococcaceae</taxon>
        <taxon>Deinococcus</taxon>
    </lineage>
</organism>
<comment type="caution">
    <text evidence="3">The sequence shown here is derived from an EMBL/GenBank/DDBJ whole genome shotgun (WGS) entry which is preliminary data.</text>
</comment>
<proteinExistence type="predicted"/>
<dbReference type="PROSITE" id="PS50082">
    <property type="entry name" value="WD_REPEATS_2"/>
    <property type="match status" value="1"/>
</dbReference>
<dbReference type="PANTHER" id="PTHR47197:SF3">
    <property type="entry name" value="DIHYDRO-HEME D1 DEHYDROGENASE"/>
    <property type="match status" value="1"/>
</dbReference>
<feature type="signal peptide" evidence="2">
    <location>
        <begin position="1"/>
        <end position="22"/>
    </location>
</feature>
<evidence type="ECO:0000313" key="3">
    <source>
        <dbReference type="EMBL" id="MFC6661639.1"/>
    </source>
</evidence>
<keyword evidence="2" id="KW-0732">Signal</keyword>
<dbReference type="InterPro" id="IPR015943">
    <property type="entry name" value="WD40/YVTN_repeat-like_dom_sf"/>
</dbReference>
<dbReference type="Gene3D" id="2.130.10.10">
    <property type="entry name" value="YVTN repeat-like/Quinoprotein amine dehydrogenase"/>
    <property type="match status" value="2"/>
</dbReference>
<evidence type="ECO:0000313" key="4">
    <source>
        <dbReference type="Proteomes" id="UP001596317"/>
    </source>
</evidence>
<dbReference type="InterPro" id="IPR011044">
    <property type="entry name" value="Quino_amine_DH_bsu"/>
</dbReference>
<dbReference type="RefSeq" id="WP_224608534.1">
    <property type="nucleotide sequence ID" value="NZ_JAIQXV010000008.1"/>
</dbReference>
<keyword evidence="4" id="KW-1185">Reference proteome</keyword>
<evidence type="ECO:0000256" key="2">
    <source>
        <dbReference type="SAM" id="SignalP"/>
    </source>
</evidence>
<feature type="repeat" description="WD" evidence="1">
    <location>
        <begin position="135"/>
        <end position="166"/>
    </location>
</feature>
<evidence type="ECO:0000256" key="1">
    <source>
        <dbReference type="PROSITE-ProRule" id="PRU00221"/>
    </source>
</evidence>
<reference evidence="4" key="1">
    <citation type="journal article" date="2019" name="Int. J. Syst. Evol. Microbiol.">
        <title>The Global Catalogue of Microorganisms (GCM) 10K type strain sequencing project: providing services to taxonomists for standard genome sequencing and annotation.</title>
        <authorList>
            <consortium name="The Broad Institute Genomics Platform"/>
            <consortium name="The Broad Institute Genome Sequencing Center for Infectious Disease"/>
            <person name="Wu L."/>
            <person name="Ma J."/>
        </authorList>
    </citation>
    <scope>NUCLEOTIDE SEQUENCE [LARGE SCALE GENOMIC DNA]</scope>
    <source>
        <strain evidence="4">CCUG 63830</strain>
    </source>
</reference>
<accession>A0ABW1ZPI6</accession>
<dbReference type="Proteomes" id="UP001596317">
    <property type="component" value="Unassembled WGS sequence"/>
</dbReference>
<keyword evidence="1" id="KW-0853">WD repeat</keyword>
<name>A0ABW1ZPI6_9DEIO</name>
<protein>
    <submittedName>
        <fullName evidence="3">WD40 repeat domain-containing protein</fullName>
    </submittedName>
</protein>
<dbReference type="InterPro" id="IPR001680">
    <property type="entry name" value="WD40_rpt"/>
</dbReference>
<dbReference type="SUPFAM" id="SSF50969">
    <property type="entry name" value="YVTN repeat-like/Quinoprotein amine dehydrogenase"/>
    <property type="match status" value="1"/>
</dbReference>
<feature type="chain" id="PRO_5046046598" evidence="2">
    <location>
        <begin position="23"/>
        <end position="341"/>
    </location>
</feature>
<gene>
    <name evidence="3" type="ORF">ACFP90_15850</name>
</gene>
<sequence>MFASLPRRATLLALLALGPALALSPAPLRWRAPAALLGFDGQGRVVTAPLTPDRGPDFARLDVRDPGSGAVTQTLSLPTAKAGPPLAPAWTPDLGTVAWLSRPVPGQPPALHLRRGDTLRTLGGPGQGLEGAQVLALSPDGAALYVGNFNGYVQVWDTASGERTRTLLQKSWGVERLLPSPDGTRLFVGTRGHFTVYDARTWVAQPLPEAFAKTPHSLAFTPDSRALYVADGHDPVRRYDLTQPGRVTTLPRPTGSCDVPFWQGRCAAGPVTLSLSADGRTLLVGHFNGLAVVYDAATGQERGRQAGTTPFFTTMTPDGRTLLSGGVMDIPLQARALPQAP</sequence>
<dbReference type="PANTHER" id="PTHR47197">
    <property type="entry name" value="PROTEIN NIRF"/>
    <property type="match status" value="1"/>
</dbReference>
<dbReference type="InterPro" id="IPR051200">
    <property type="entry name" value="Host-pathogen_enzymatic-act"/>
</dbReference>